<dbReference type="InterPro" id="IPR017850">
    <property type="entry name" value="Alkaline_phosphatase_core_sf"/>
</dbReference>
<keyword evidence="2" id="KW-1133">Transmembrane helix</keyword>
<proteinExistence type="predicted"/>
<dbReference type="GO" id="GO:0009141">
    <property type="term" value="P:nucleoside triphosphate metabolic process"/>
    <property type="evidence" value="ECO:0007669"/>
    <property type="project" value="TreeGrafter"/>
</dbReference>
<evidence type="ECO:0000256" key="1">
    <source>
        <dbReference type="SAM" id="MobiDB-lite"/>
    </source>
</evidence>
<evidence type="ECO:0000313" key="4">
    <source>
        <dbReference type="Proteomes" id="UP001338582"/>
    </source>
</evidence>
<dbReference type="Gene3D" id="3.30.1360.180">
    <property type="match status" value="1"/>
</dbReference>
<dbReference type="KEGG" id="asau:88172838"/>
<evidence type="ECO:0000313" key="3">
    <source>
        <dbReference type="EMBL" id="WPK24499.1"/>
    </source>
</evidence>
<keyword evidence="2" id="KW-0472">Membrane</keyword>
<dbReference type="AlphaFoldDB" id="A0AAX4H7M5"/>
<dbReference type="GO" id="GO:0047429">
    <property type="term" value="F:nucleoside triphosphate diphosphatase activity"/>
    <property type="evidence" value="ECO:0007669"/>
    <property type="project" value="TreeGrafter"/>
</dbReference>
<keyword evidence="2" id="KW-0812">Transmembrane</keyword>
<feature type="compositionally biased region" description="Basic and acidic residues" evidence="1">
    <location>
        <begin position="15"/>
        <end position="26"/>
    </location>
</feature>
<name>A0AAX4H7M5_9ASCO</name>
<reference evidence="3 4" key="1">
    <citation type="submission" date="2023-10" db="EMBL/GenBank/DDBJ databases">
        <title>Draft Genome Sequence of Candida saopaulonensis from a very Premature Infant with Sepsis.</title>
        <authorList>
            <person name="Ning Y."/>
            <person name="Dai R."/>
            <person name="Xiao M."/>
            <person name="Xu Y."/>
            <person name="Yan Q."/>
            <person name="Zhang L."/>
        </authorList>
    </citation>
    <scope>NUCLEOTIDE SEQUENCE [LARGE SCALE GENOMIC DNA]</scope>
    <source>
        <strain evidence="3 4">19XY460</strain>
    </source>
</reference>
<gene>
    <name evidence="3" type="ORF">PUMCH_001773</name>
</gene>
<protein>
    <submittedName>
        <fullName evidence="3">Uncharacterized protein</fullName>
    </submittedName>
</protein>
<keyword evidence="4" id="KW-1185">Reference proteome</keyword>
<dbReference type="PANTHER" id="PTHR10151">
    <property type="entry name" value="ECTONUCLEOTIDE PYROPHOSPHATASE/PHOSPHODIESTERASE"/>
    <property type="match status" value="1"/>
</dbReference>
<sequence length="717" mass="80072">MSVGPHEVDVPITDLDARDDNFRESEDGWPSLDEINDPLDISEEDLPHRFDQGVKGLVQSVWSKFSPANTTNKYQNISSASSDPQFFSDDEDSDLTPNVQLREYTIRRLNQRLYTTVIILVCTFSAVILLLFIPRSARDNGDDSGYTSLVSKRILSNSTHNFHPTTIIVSLDGFHPHYINSSNCPSMHEMLSDGFAAPYMTPLFPSSTFPNHWTLVTGLYPSEHGIVGNTFYDPKLKSRFINVDPKLGLNPKFWEGGEPIWLTAAKQGVNSAVHMWPGSEVPLATEHKPLFVDKFNKSEVLSNKVDRTMQWLDVEDISERPELILTYVPTVDTFGHKFGISGEELTEAIRNVDDFVALMRQRLTERNLDDIVNLVIVSDHGMAPTSKDRLMFIDDLIDLDKIAPLDGWPLMGIRPREGYSDDEIFEEIQHNLLKQPENMRDSFKLYRVGDLPKEWHFGGDKDEFRFNYRLAPLWIIPDVGYLMTTREIFKNNNEQVKPAGVHGYNNTHVLMRAIFLGQGPYFKEKLGQSKKVLPFTNLNVYNIICDGLDLQPSPNNGSSVSSSEFPLSSENLLPTTWGDSTLYPNLPFEVEHVVANATYDNLWRQHDIGASSDATQEVGAAGSESAENFSTMELSDYSSLTLISLYLPAQSDPATSTVISSSTSAPGLFGEIGELLGEGIDFVDDGLEIIGSEIESGLDYVNGVVGDWLGNSGSESS</sequence>
<dbReference type="PANTHER" id="PTHR10151:SF120">
    <property type="entry name" value="BIS(5'-ADENOSYL)-TRIPHOSPHATASE"/>
    <property type="match status" value="1"/>
</dbReference>
<feature type="transmembrane region" description="Helical" evidence="2">
    <location>
        <begin position="113"/>
        <end position="133"/>
    </location>
</feature>
<dbReference type="GO" id="GO:0017111">
    <property type="term" value="F:ribonucleoside triphosphate phosphatase activity"/>
    <property type="evidence" value="ECO:0007669"/>
    <property type="project" value="TreeGrafter"/>
</dbReference>
<evidence type="ECO:0000256" key="2">
    <source>
        <dbReference type="SAM" id="Phobius"/>
    </source>
</evidence>
<dbReference type="Gene3D" id="3.40.720.10">
    <property type="entry name" value="Alkaline Phosphatase, subunit A"/>
    <property type="match status" value="1"/>
</dbReference>
<dbReference type="Pfam" id="PF01663">
    <property type="entry name" value="Phosphodiest"/>
    <property type="match status" value="1"/>
</dbReference>
<dbReference type="Proteomes" id="UP001338582">
    <property type="component" value="Chromosome 2"/>
</dbReference>
<dbReference type="InterPro" id="IPR002591">
    <property type="entry name" value="Phosphodiest/P_Trfase"/>
</dbReference>
<dbReference type="EMBL" id="CP138895">
    <property type="protein sequence ID" value="WPK24499.1"/>
    <property type="molecule type" value="Genomic_DNA"/>
</dbReference>
<accession>A0AAX4H7M5</accession>
<dbReference type="GeneID" id="88172838"/>
<dbReference type="SUPFAM" id="SSF53649">
    <property type="entry name" value="Alkaline phosphatase-like"/>
    <property type="match status" value="1"/>
</dbReference>
<organism evidence="3 4">
    <name type="scientific">Australozyma saopauloensis</name>
    <dbReference type="NCBI Taxonomy" id="291208"/>
    <lineage>
        <taxon>Eukaryota</taxon>
        <taxon>Fungi</taxon>
        <taxon>Dikarya</taxon>
        <taxon>Ascomycota</taxon>
        <taxon>Saccharomycotina</taxon>
        <taxon>Pichiomycetes</taxon>
        <taxon>Metschnikowiaceae</taxon>
        <taxon>Australozyma</taxon>
    </lineage>
</organism>
<dbReference type="CDD" id="cd16018">
    <property type="entry name" value="Enpp"/>
    <property type="match status" value="1"/>
</dbReference>
<feature type="region of interest" description="Disordered" evidence="1">
    <location>
        <begin position="1"/>
        <end position="34"/>
    </location>
</feature>
<dbReference type="RefSeq" id="XP_062876882.1">
    <property type="nucleotide sequence ID" value="XM_063020812.1"/>
</dbReference>